<reference evidence="1 2" key="1">
    <citation type="journal article" date="2013" name="PLoS Genet.">
        <title>The genome and development-dependent transcriptomes of Pyronema confluens: a window into fungal evolution.</title>
        <authorList>
            <person name="Traeger S."/>
            <person name="Altegoer F."/>
            <person name="Freitag M."/>
            <person name="Gabaldon T."/>
            <person name="Kempken F."/>
            <person name="Kumar A."/>
            <person name="Marcet-Houben M."/>
            <person name="Poggeler S."/>
            <person name="Stajich J.E."/>
            <person name="Nowrousian M."/>
        </authorList>
    </citation>
    <scope>NUCLEOTIDE SEQUENCE [LARGE SCALE GENOMIC DNA]</scope>
    <source>
        <strain evidence="2">CBS 100304</strain>
        <tissue evidence="1">Vegetative mycelium</tissue>
    </source>
</reference>
<organism evidence="1 2">
    <name type="scientific">Pyronema omphalodes (strain CBS 100304)</name>
    <name type="common">Pyronema confluens</name>
    <dbReference type="NCBI Taxonomy" id="1076935"/>
    <lineage>
        <taxon>Eukaryota</taxon>
        <taxon>Fungi</taxon>
        <taxon>Dikarya</taxon>
        <taxon>Ascomycota</taxon>
        <taxon>Pezizomycotina</taxon>
        <taxon>Pezizomycetes</taxon>
        <taxon>Pezizales</taxon>
        <taxon>Pyronemataceae</taxon>
        <taxon>Pyronema</taxon>
    </lineage>
</organism>
<sequence>MKRSKSQSLGMVRDIAVFLVLANKRLQALTNLFTAEIERIKAFVGEWFEAIKSIEGEEDEKCDVLERHLRRIKSLDIEDLVNRDSSVFSNSEDWVVAKAVLISEISG</sequence>
<dbReference type="AlphaFoldDB" id="U4KX04"/>
<proteinExistence type="predicted"/>
<gene>
    <name evidence="1" type="ORF">PCON_05838</name>
</gene>
<dbReference type="EMBL" id="HF935283">
    <property type="protein sequence ID" value="CCX06251.1"/>
    <property type="molecule type" value="Genomic_DNA"/>
</dbReference>
<keyword evidence="2" id="KW-1185">Reference proteome</keyword>
<accession>U4KX04</accession>
<evidence type="ECO:0000313" key="2">
    <source>
        <dbReference type="Proteomes" id="UP000018144"/>
    </source>
</evidence>
<dbReference type="Proteomes" id="UP000018144">
    <property type="component" value="Unassembled WGS sequence"/>
</dbReference>
<name>U4KX04_PYROM</name>
<evidence type="ECO:0000313" key="1">
    <source>
        <dbReference type="EMBL" id="CCX06251.1"/>
    </source>
</evidence>
<protein>
    <submittedName>
        <fullName evidence="1">Uncharacterized protein</fullName>
    </submittedName>
</protein>